<evidence type="ECO:0000313" key="3">
    <source>
        <dbReference type="Proteomes" id="UP000717696"/>
    </source>
</evidence>
<organism evidence="2 3">
    <name type="scientific">Dactylonectria estremocensis</name>
    <dbReference type="NCBI Taxonomy" id="1079267"/>
    <lineage>
        <taxon>Eukaryota</taxon>
        <taxon>Fungi</taxon>
        <taxon>Dikarya</taxon>
        <taxon>Ascomycota</taxon>
        <taxon>Pezizomycotina</taxon>
        <taxon>Sordariomycetes</taxon>
        <taxon>Hypocreomycetidae</taxon>
        <taxon>Hypocreales</taxon>
        <taxon>Nectriaceae</taxon>
        <taxon>Dactylonectria</taxon>
    </lineage>
</organism>
<comment type="caution">
    <text evidence="2">The sequence shown here is derived from an EMBL/GenBank/DDBJ whole genome shotgun (WGS) entry which is preliminary data.</text>
</comment>
<protein>
    <submittedName>
        <fullName evidence="2">Uncharacterized protein</fullName>
    </submittedName>
</protein>
<reference evidence="2" key="1">
    <citation type="journal article" date="2021" name="Nat. Commun.">
        <title>Genetic determinants of endophytism in the Arabidopsis root mycobiome.</title>
        <authorList>
            <person name="Mesny F."/>
            <person name="Miyauchi S."/>
            <person name="Thiergart T."/>
            <person name="Pickel B."/>
            <person name="Atanasova L."/>
            <person name="Karlsson M."/>
            <person name="Huettel B."/>
            <person name="Barry K.W."/>
            <person name="Haridas S."/>
            <person name="Chen C."/>
            <person name="Bauer D."/>
            <person name="Andreopoulos W."/>
            <person name="Pangilinan J."/>
            <person name="LaButti K."/>
            <person name="Riley R."/>
            <person name="Lipzen A."/>
            <person name="Clum A."/>
            <person name="Drula E."/>
            <person name="Henrissat B."/>
            <person name="Kohler A."/>
            <person name="Grigoriev I.V."/>
            <person name="Martin F.M."/>
            <person name="Hacquard S."/>
        </authorList>
    </citation>
    <scope>NUCLEOTIDE SEQUENCE</scope>
    <source>
        <strain evidence="2">MPI-CAGE-AT-0021</strain>
    </source>
</reference>
<dbReference type="Proteomes" id="UP000717696">
    <property type="component" value="Unassembled WGS sequence"/>
</dbReference>
<keyword evidence="3" id="KW-1185">Reference proteome</keyword>
<feature type="region of interest" description="Disordered" evidence="1">
    <location>
        <begin position="166"/>
        <end position="191"/>
    </location>
</feature>
<evidence type="ECO:0000256" key="1">
    <source>
        <dbReference type="SAM" id="MobiDB-lite"/>
    </source>
</evidence>
<proteinExistence type="predicted"/>
<sequence>MINQLPRLQQEDVKQSCLASCSAAMYEASTTYSGSQSSTPDSDNALRPNLRTCSHCSAKFSSQAIKKHLLTHGPTFPCRLNGGPGCGKTFPTAKSRQRHWENACRPAGKMLPPHLCRCGEGVKRWDRFKKHTSQCISSKHQLGGTQHTCYCSAQFETWPEMKAHYESTHQKSAGRPKKNSTSRMCNARGRR</sequence>
<name>A0A9P9FEM4_9HYPO</name>
<dbReference type="AlphaFoldDB" id="A0A9P9FEM4"/>
<dbReference type="Gene3D" id="3.30.160.60">
    <property type="entry name" value="Classic Zinc Finger"/>
    <property type="match status" value="1"/>
</dbReference>
<dbReference type="EMBL" id="JAGMUU010000002">
    <property type="protein sequence ID" value="KAH7160381.1"/>
    <property type="molecule type" value="Genomic_DNA"/>
</dbReference>
<dbReference type="OrthoDB" id="654211at2759"/>
<gene>
    <name evidence="2" type="ORF">B0J13DRAFT_541048</name>
</gene>
<accession>A0A9P9FEM4</accession>
<evidence type="ECO:0000313" key="2">
    <source>
        <dbReference type="EMBL" id="KAH7160381.1"/>
    </source>
</evidence>